<evidence type="ECO:0000256" key="1">
    <source>
        <dbReference type="ARBA" id="ARBA00004167"/>
    </source>
</evidence>
<dbReference type="GO" id="GO:0005524">
    <property type="term" value="F:ATP binding"/>
    <property type="evidence" value="ECO:0007669"/>
    <property type="project" value="InterPro"/>
</dbReference>
<dbReference type="InterPro" id="IPR011009">
    <property type="entry name" value="Kinase-like_dom_sf"/>
</dbReference>
<dbReference type="Proteomes" id="UP000237347">
    <property type="component" value="Unassembled WGS sequence"/>
</dbReference>
<comment type="subcellular location">
    <subcellularLocation>
        <location evidence="1">Membrane</location>
        <topology evidence="1">Single-pass membrane protein</topology>
    </subcellularLocation>
</comment>
<dbReference type="GO" id="GO:0004672">
    <property type="term" value="F:protein kinase activity"/>
    <property type="evidence" value="ECO:0007669"/>
    <property type="project" value="InterPro"/>
</dbReference>
<keyword evidence="6 9" id="KW-1133">Transmembrane helix</keyword>
<keyword evidence="12" id="KW-1185">Reference proteome</keyword>
<dbReference type="InterPro" id="IPR000719">
    <property type="entry name" value="Prot_kinase_dom"/>
</dbReference>
<dbReference type="FunFam" id="3.80.10.10:FF:000095">
    <property type="entry name" value="LRR receptor-like serine/threonine-protein kinase GSO1"/>
    <property type="match status" value="1"/>
</dbReference>
<evidence type="ECO:0000313" key="11">
    <source>
        <dbReference type="EMBL" id="KAK7854448.1"/>
    </source>
</evidence>
<evidence type="ECO:0000256" key="2">
    <source>
        <dbReference type="ARBA" id="ARBA00022614"/>
    </source>
</evidence>
<protein>
    <submittedName>
        <fullName evidence="11">Mdis1-interacting receptor like kinase 2</fullName>
    </submittedName>
</protein>
<keyword evidence="3 9" id="KW-0812">Transmembrane</keyword>
<gene>
    <name evidence="11" type="primary">MIK2_19</name>
    <name evidence="11" type="ORF">CFP56_032287</name>
</gene>
<dbReference type="GO" id="GO:0016020">
    <property type="term" value="C:membrane"/>
    <property type="evidence" value="ECO:0007669"/>
    <property type="project" value="UniProtKB-SubCell"/>
</dbReference>
<dbReference type="SMART" id="SM00220">
    <property type="entry name" value="S_TKc"/>
    <property type="match status" value="1"/>
</dbReference>
<accession>A0AAW0LRZ2</accession>
<evidence type="ECO:0000256" key="3">
    <source>
        <dbReference type="ARBA" id="ARBA00022692"/>
    </source>
</evidence>
<keyword evidence="2" id="KW-0433">Leucine-rich repeat</keyword>
<evidence type="ECO:0000256" key="5">
    <source>
        <dbReference type="ARBA" id="ARBA00022737"/>
    </source>
</evidence>
<feature type="transmembrane region" description="Helical" evidence="9">
    <location>
        <begin position="1469"/>
        <end position="1492"/>
    </location>
</feature>
<evidence type="ECO:0000256" key="6">
    <source>
        <dbReference type="ARBA" id="ARBA00022989"/>
    </source>
</evidence>
<dbReference type="PANTHER" id="PTHR47523:SF1">
    <property type="entry name" value="F21O3.11 PROTEIN"/>
    <property type="match status" value="1"/>
</dbReference>
<dbReference type="EMBL" id="PKMF04000055">
    <property type="protein sequence ID" value="KAK7854448.1"/>
    <property type="molecule type" value="Genomic_DNA"/>
</dbReference>
<keyword evidence="4" id="KW-0732">Signal</keyword>
<organism evidence="11 12">
    <name type="scientific">Quercus suber</name>
    <name type="common">Cork oak</name>
    <dbReference type="NCBI Taxonomy" id="58331"/>
    <lineage>
        <taxon>Eukaryota</taxon>
        <taxon>Viridiplantae</taxon>
        <taxon>Streptophyta</taxon>
        <taxon>Embryophyta</taxon>
        <taxon>Tracheophyta</taxon>
        <taxon>Spermatophyta</taxon>
        <taxon>Magnoliopsida</taxon>
        <taxon>eudicotyledons</taxon>
        <taxon>Gunneridae</taxon>
        <taxon>Pentapetalae</taxon>
        <taxon>rosids</taxon>
        <taxon>fabids</taxon>
        <taxon>Fagales</taxon>
        <taxon>Fagaceae</taxon>
        <taxon>Quercus</taxon>
    </lineage>
</organism>
<keyword evidence="11" id="KW-0418">Kinase</keyword>
<dbReference type="Gene3D" id="1.10.510.10">
    <property type="entry name" value="Transferase(Phosphotransferase) domain 1"/>
    <property type="match status" value="1"/>
</dbReference>
<reference evidence="11 12" key="1">
    <citation type="journal article" date="2018" name="Sci. Data">
        <title>The draft genome sequence of cork oak.</title>
        <authorList>
            <person name="Ramos A.M."/>
            <person name="Usie A."/>
            <person name="Barbosa P."/>
            <person name="Barros P.M."/>
            <person name="Capote T."/>
            <person name="Chaves I."/>
            <person name="Simoes F."/>
            <person name="Abreu I."/>
            <person name="Carrasquinho I."/>
            <person name="Faro C."/>
            <person name="Guimaraes J.B."/>
            <person name="Mendonca D."/>
            <person name="Nobrega F."/>
            <person name="Rodrigues L."/>
            <person name="Saibo N.J.M."/>
            <person name="Varela M.C."/>
            <person name="Egas C."/>
            <person name="Matos J."/>
            <person name="Miguel C.M."/>
            <person name="Oliveira M.M."/>
            <person name="Ricardo C.P."/>
            <person name="Goncalves S."/>
        </authorList>
    </citation>
    <scope>NUCLEOTIDE SEQUENCE [LARGE SCALE GENOMIC DNA]</scope>
    <source>
        <strain evidence="12">cv. HL8</strain>
    </source>
</reference>
<dbReference type="InterPro" id="IPR003591">
    <property type="entry name" value="Leu-rich_rpt_typical-subtyp"/>
</dbReference>
<proteinExistence type="predicted"/>
<comment type="caution">
    <text evidence="11">The sequence shown here is derived from an EMBL/GenBank/DDBJ whole genome shotgun (WGS) entry which is preliminary data.</text>
</comment>
<evidence type="ECO:0000256" key="7">
    <source>
        <dbReference type="ARBA" id="ARBA00023136"/>
    </source>
</evidence>
<evidence type="ECO:0000256" key="8">
    <source>
        <dbReference type="ARBA" id="ARBA00023180"/>
    </source>
</evidence>
<evidence type="ECO:0000256" key="9">
    <source>
        <dbReference type="SAM" id="Phobius"/>
    </source>
</evidence>
<keyword evidence="11" id="KW-0808">Transferase</keyword>
<keyword evidence="7 9" id="KW-0472">Membrane</keyword>
<feature type="transmembrane region" description="Helical" evidence="9">
    <location>
        <begin position="519"/>
        <end position="542"/>
    </location>
</feature>
<sequence>MFTVLAADSASQANGLIEWKSSLDARSQQILSSQANKLLFLDLSSNYLSGAIPQEFGRLTNVKKVLLHNNLLTGSIPISVANMSNLGYFYVQKNDFSGSIPPEIGNLPNLIGLDLSWNSLTGPIPHEVSDMKSLISLSLENNSLSGSIPASIGSLGQLKLFHVNTNNLSGCIPEELGNLNSMKRLQLHENKLTGPVPASIGELKNLETLFLRDNQLFGTIPQELGNLVNLTALILDMNYFTGSLPQNICQGNKLSGNLSEDFGAYPRLKFIDLSHNNFFGEISSNWASCPKLNMLLIAYNNITGTIPAIIGNSTQLGVLDLSWNRLVGKIPEQLGKLTSLFKLLLNGNQLSGIIPQELGALNKLLFLDLSANMFSQPMLGCLDNLTELIYLNLSYNKFNQNIPDQLIQLAQLCQLDLSHNCLEGEIPTNIEIWRNLVMLNISHNNISGEIPSSFEDMKWLMYVDVSFNQLQGPIPNSAAFLLAPIEALEGNKGLYGNQIGMTECSRASKKHHHVLARGIYVIIFIFGSLGVVSFIFIVIYLMNGRKKYSQEIHQQGEVHEDALSIQSSAEGKKLFDEIIQVTEDFHDKFRIGIGGEGSVYKVQLESIGTVAVKKLHALPDGRGYDRESLKELQALEGTGHRNIVKLYECVGTMILTPKVDVYCFGVLILELIHGEYLDDMVSSCQKKESNWQLGKLTSLFKLLLNGNQLSGIIPQELGALTKLLFLDLSANMFSQPIPGCLEIHQQGEVHEDDLPIQSSAEGKKLFDEIIQVTEDFHDKFRIGIGGEGSVYKVQLESIGTVAVKKLHALPDGRGYDRESLKELKALEGTGHRNIVKLYECVGTMILTPKVDVYCFGVLILELIHGEYLDDMVSSCQKKESNWSFDFSKKKKKKYSFADEDVLDQRPSAPTELEKIYDLCMGYNPSSFLGMEQLQQYTHLQQWLGLSVAGSVELGHIVESPVIRTATSIAPLGWNGVSGGKNGEPLKVDITGFGLHLCTLLYLLGNSSVESLSGAEYSKLTSVRSVIAELRERFQSHSMRSYRLRFQRIYDLCMGDNPSSFLGMEQLQQYTHLQQWLGLSVAGSVELGHIVESPVIRTATSIAPLGWNGVSGGKNGEPLKVDITGFGLHLCTLVHAQVNGNWCSTRVESFPSVPNYSSYCEMEQELQQMRVLVGAPLRQPPKHQIVADPLMPLFSSIDSNAAHLNHENTSGSFRDEKIIRLEGLNDFFVFCTSDVATVSKEVHVRTRRVRLLGLEGAGKTSLLKAILSQSRVNTNANVENKLPESDDQEGIAGGLCYCVSVGVNLQDLNREVSRFRDELWMGIRDLSRKTDLIVLQKAAIDAVVRAYQASSSSTGVINSCPYVMLGVASASSSWGATGGDSDGRMGAQKLIFAPINLVRRPFQKKDIVLSVEGVASLCQLIHRVLRSQEEDSFQELAKDRLMVELAREQAMVIEASRDAQVKHPPSQLQLWVLPSVPGLGIVLAVVMGAASALRKP</sequence>
<dbReference type="Gene3D" id="3.30.200.20">
    <property type="entry name" value="Phosphorylase Kinase, domain 1"/>
    <property type="match status" value="2"/>
</dbReference>
<evidence type="ECO:0000256" key="4">
    <source>
        <dbReference type="ARBA" id="ARBA00022729"/>
    </source>
</evidence>
<name>A0AAW0LRZ2_QUESU</name>
<dbReference type="GO" id="GO:0009791">
    <property type="term" value="P:post-embryonic development"/>
    <property type="evidence" value="ECO:0007669"/>
    <property type="project" value="UniProtKB-ARBA"/>
</dbReference>
<keyword evidence="8" id="KW-0325">Glycoprotein</keyword>
<dbReference type="Gene3D" id="3.80.10.10">
    <property type="entry name" value="Ribonuclease Inhibitor"/>
    <property type="match status" value="4"/>
</dbReference>
<feature type="domain" description="Protein kinase" evidence="10">
    <location>
        <begin position="585"/>
        <end position="943"/>
    </location>
</feature>
<dbReference type="PANTHER" id="PTHR47523">
    <property type="entry name" value="F21O3.11 PROTEIN"/>
    <property type="match status" value="1"/>
</dbReference>
<evidence type="ECO:0000259" key="10">
    <source>
        <dbReference type="PROSITE" id="PS50011"/>
    </source>
</evidence>
<dbReference type="SMART" id="SM00369">
    <property type="entry name" value="LRR_TYP"/>
    <property type="match status" value="7"/>
</dbReference>
<evidence type="ECO:0000313" key="12">
    <source>
        <dbReference type="Proteomes" id="UP000237347"/>
    </source>
</evidence>
<dbReference type="Pfam" id="PF00560">
    <property type="entry name" value="LRR_1"/>
    <property type="match status" value="7"/>
</dbReference>
<dbReference type="SUPFAM" id="SSF52058">
    <property type="entry name" value="L domain-like"/>
    <property type="match status" value="3"/>
</dbReference>
<dbReference type="FunFam" id="3.80.10.10:FF:000233">
    <property type="entry name" value="Leucine-rich repeat receptor-like protein kinase TDR"/>
    <property type="match status" value="1"/>
</dbReference>
<dbReference type="SUPFAM" id="SSF56112">
    <property type="entry name" value="Protein kinase-like (PK-like)"/>
    <property type="match status" value="2"/>
</dbReference>
<dbReference type="InterPro" id="IPR032675">
    <property type="entry name" value="LRR_dom_sf"/>
</dbReference>
<keyword evidence="11" id="KW-0675">Receptor</keyword>
<keyword evidence="5" id="KW-0677">Repeat</keyword>
<dbReference type="InterPro" id="IPR001611">
    <property type="entry name" value="Leu-rich_rpt"/>
</dbReference>
<dbReference type="PROSITE" id="PS50011">
    <property type="entry name" value="PROTEIN_KINASE_DOM"/>
    <property type="match status" value="1"/>
</dbReference>